<name>A0A1I9SAK6_9CAUD</name>
<reference evidence="2" key="1">
    <citation type="submission" date="2016-08" db="EMBL/GenBank/DDBJ databases">
        <authorList>
            <person name="Seilhamer J.J."/>
        </authorList>
    </citation>
    <scope>NUCLEOTIDE SEQUENCE [LARGE SCALE GENOMIC DNA]</scope>
</reference>
<protein>
    <submittedName>
        <fullName evidence="1">Uncharacterized protein</fullName>
    </submittedName>
</protein>
<dbReference type="Proteomes" id="UP000224902">
    <property type="component" value="Segment"/>
</dbReference>
<keyword evidence="2" id="KW-1185">Reference proteome</keyword>
<evidence type="ECO:0000313" key="1">
    <source>
        <dbReference type="EMBL" id="AOZ63812.1"/>
    </source>
</evidence>
<organism evidence="1 2">
    <name type="scientific">Rhodococcus phage Weasels2</name>
    <dbReference type="NCBI Taxonomy" id="1897437"/>
    <lineage>
        <taxon>Viruses</taxon>
        <taxon>Duplodnaviria</taxon>
        <taxon>Heunggongvirae</taxon>
        <taxon>Uroviricota</taxon>
        <taxon>Caudoviricetes</taxon>
        <taxon>Weaselvirus</taxon>
        <taxon>Weaselvirus weasel</taxon>
    </lineage>
</organism>
<evidence type="ECO:0000313" key="2">
    <source>
        <dbReference type="Proteomes" id="UP000224902"/>
    </source>
</evidence>
<gene>
    <name evidence="1" type="ORF">SEA_WEASELS2_234</name>
</gene>
<dbReference type="EMBL" id="KX774321">
    <property type="protein sequence ID" value="AOZ63812.1"/>
    <property type="molecule type" value="Genomic_DNA"/>
</dbReference>
<accession>A0A1I9SAK6</accession>
<proteinExistence type="predicted"/>
<sequence>MKYGDHLDYLHWLSDESYITKMVKECEDLRDETIAIRDKTIIKAHFQFKQRWWHCLVPRSRKMDLVAKNDKGEIIHRMTEVVSAKDRQAFKNSCAIRLYGHDYTIEEEH</sequence>